<dbReference type="AlphaFoldDB" id="A0A0D0E8R9"/>
<proteinExistence type="inferred from homology"/>
<evidence type="ECO:0000256" key="1">
    <source>
        <dbReference type="ARBA" id="ARBA00023604"/>
    </source>
</evidence>
<name>A0A0D0E8R9_9AGAM</name>
<dbReference type="OrthoDB" id="412788at2759"/>
<reference evidence="2 3" key="1">
    <citation type="submission" date="2014-04" db="EMBL/GenBank/DDBJ databases">
        <authorList>
            <consortium name="DOE Joint Genome Institute"/>
            <person name="Kuo A."/>
            <person name="Kohler A."/>
            <person name="Jargeat P."/>
            <person name="Nagy L.G."/>
            <person name="Floudas D."/>
            <person name="Copeland A."/>
            <person name="Barry K.W."/>
            <person name="Cichocki N."/>
            <person name="Veneault-Fourrey C."/>
            <person name="LaButti K."/>
            <person name="Lindquist E.A."/>
            <person name="Lipzen A."/>
            <person name="Lundell T."/>
            <person name="Morin E."/>
            <person name="Murat C."/>
            <person name="Sun H."/>
            <person name="Tunlid A."/>
            <person name="Henrissat B."/>
            <person name="Grigoriev I.V."/>
            <person name="Hibbett D.S."/>
            <person name="Martin F."/>
            <person name="Nordberg H.P."/>
            <person name="Cantor M.N."/>
            <person name="Hua S.X."/>
        </authorList>
    </citation>
    <scope>NUCLEOTIDE SEQUENCE [LARGE SCALE GENOMIC DNA]</scope>
    <source>
        <strain evidence="2 3">Ve08.2h10</strain>
    </source>
</reference>
<dbReference type="Proteomes" id="UP000054538">
    <property type="component" value="Unassembled WGS sequence"/>
</dbReference>
<keyword evidence="3" id="KW-1185">Reference proteome</keyword>
<dbReference type="GO" id="GO:0016491">
    <property type="term" value="F:oxidoreductase activity"/>
    <property type="evidence" value="ECO:0007669"/>
    <property type="project" value="InterPro"/>
</dbReference>
<comment type="similarity">
    <text evidence="1">Belongs to the asaB hydroxylase/desaturase family.</text>
</comment>
<dbReference type="STRING" id="930991.A0A0D0E8R9"/>
<dbReference type="PANTHER" id="PTHR34598:SF3">
    <property type="entry name" value="OXIDOREDUCTASE AN1597"/>
    <property type="match status" value="1"/>
</dbReference>
<dbReference type="InterPro" id="IPR044053">
    <property type="entry name" value="AsaB-like"/>
</dbReference>
<organism evidence="2 3">
    <name type="scientific">Paxillus rubicundulus Ve08.2h10</name>
    <dbReference type="NCBI Taxonomy" id="930991"/>
    <lineage>
        <taxon>Eukaryota</taxon>
        <taxon>Fungi</taxon>
        <taxon>Dikarya</taxon>
        <taxon>Basidiomycota</taxon>
        <taxon>Agaricomycotina</taxon>
        <taxon>Agaricomycetes</taxon>
        <taxon>Agaricomycetidae</taxon>
        <taxon>Boletales</taxon>
        <taxon>Paxilineae</taxon>
        <taxon>Paxillaceae</taxon>
        <taxon>Paxillus</taxon>
    </lineage>
</organism>
<gene>
    <name evidence="2" type="ORF">PAXRUDRAFT_33135</name>
</gene>
<dbReference type="HOGENOM" id="CLU_042688_2_0_1"/>
<dbReference type="InParanoid" id="A0A0D0E8R9"/>
<protein>
    <submittedName>
        <fullName evidence="2">Uncharacterized protein</fullName>
    </submittedName>
</protein>
<sequence length="252" mass="28759">MTIEVLAPRDVQTTLNYYTPTEDQPPYNYVDEPPAVVPRSNVGRDTRPVIIRDARGKEDALGLNISGFQFVKYPSVEKDPVEERIKKILKKHAGAKRVHIFDHTIRRSPVYFDSPLTSQQRVHVDQSFTAAAQRVQYHLGDEAEQLLKGRYRVINVRRPVGNPVSHNPLAVADYRSINPETDLVSIRRIYSHREGATFSVKHDPRHRLIKCFDSDIDKARPTPQSAFKDSASPLDAPQRRSIEVRALVFDTQ</sequence>
<evidence type="ECO:0000313" key="2">
    <source>
        <dbReference type="EMBL" id="KIK95170.1"/>
    </source>
</evidence>
<dbReference type="PANTHER" id="PTHR34598">
    <property type="entry name" value="BLL6449 PROTEIN"/>
    <property type="match status" value="1"/>
</dbReference>
<dbReference type="NCBIfam" id="NF041278">
    <property type="entry name" value="CmcJ_NvfI_EfuI"/>
    <property type="match status" value="1"/>
</dbReference>
<accession>A0A0D0E8R9</accession>
<evidence type="ECO:0000313" key="3">
    <source>
        <dbReference type="Proteomes" id="UP000054538"/>
    </source>
</evidence>
<reference evidence="3" key="2">
    <citation type="submission" date="2015-01" db="EMBL/GenBank/DDBJ databases">
        <title>Evolutionary Origins and Diversification of the Mycorrhizal Mutualists.</title>
        <authorList>
            <consortium name="DOE Joint Genome Institute"/>
            <consortium name="Mycorrhizal Genomics Consortium"/>
            <person name="Kohler A."/>
            <person name="Kuo A."/>
            <person name="Nagy L.G."/>
            <person name="Floudas D."/>
            <person name="Copeland A."/>
            <person name="Barry K.W."/>
            <person name="Cichocki N."/>
            <person name="Veneault-Fourrey C."/>
            <person name="LaButti K."/>
            <person name="Lindquist E.A."/>
            <person name="Lipzen A."/>
            <person name="Lundell T."/>
            <person name="Morin E."/>
            <person name="Murat C."/>
            <person name="Riley R."/>
            <person name="Ohm R."/>
            <person name="Sun H."/>
            <person name="Tunlid A."/>
            <person name="Henrissat B."/>
            <person name="Grigoriev I.V."/>
            <person name="Hibbett D.S."/>
            <person name="Martin F."/>
        </authorList>
    </citation>
    <scope>NUCLEOTIDE SEQUENCE [LARGE SCALE GENOMIC DNA]</scope>
    <source>
        <strain evidence="3">Ve08.2h10</strain>
    </source>
</reference>
<dbReference type="EMBL" id="KN825060">
    <property type="protein sequence ID" value="KIK95170.1"/>
    <property type="molecule type" value="Genomic_DNA"/>
</dbReference>